<evidence type="ECO:0000313" key="7">
    <source>
        <dbReference type="Proteomes" id="UP000495940"/>
    </source>
</evidence>
<dbReference type="Pfam" id="PF08100">
    <property type="entry name" value="Dimerisation"/>
    <property type="match status" value="1"/>
</dbReference>
<dbReference type="KEGG" id="shaw:CEB94_18915"/>
<evidence type="ECO:0008006" key="8">
    <source>
        <dbReference type="Google" id="ProtNLM"/>
    </source>
</evidence>
<dbReference type="Pfam" id="PF00891">
    <property type="entry name" value="Methyltransf_2"/>
    <property type="match status" value="1"/>
</dbReference>
<dbReference type="InterPro" id="IPR016461">
    <property type="entry name" value="COMT-like"/>
</dbReference>
<dbReference type="PANTHER" id="PTHR43712">
    <property type="entry name" value="PUTATIVE (AFU_ORTHOLOGUE AFUA_4G14580)-RELATED"/>
    <property type="match status" value="1"/>
</dbReference>
<sequence length="336" mass="36216">MTVDVQATRDVVDIITGGWRAQALYTAVKLGLPDHVEAGRDTDAELAKATGANEQGIHRLMRLLVAMGIFEGSGSTGYRGTRVSAALLEGPQSLSDMCLLYGEEFYSAWGHAHHAISTKSSGFEVAYGRSFYEYLGQDVATARRFQLTMNAASMFFHQVPEVFDFSGKKVVDVGGGGGHLLATILGATPDAEGTLYDREHMVPKAREHLSATVGLDRAEVVGGDMFQGVPAGGDVYILCRVLAGHDDEAVVGVFEHCRRAMAGSSSRLLILDRFVEDENSSVLPALWDLHLLMTTGGEHRTVDRITRLLSRAGLEVTGTAELPMETTALICTPRTT</sequence>
<evidence type="ECO:0000259" key="5">
    <source>
        <dbReference type="Pfam" id="PF08100"/>
    </source>
</evidence>
<dbReference type="InterPro" id="IPR012967">
    <property type="entry name" value="COMT_dimerisation"/>
</dbReference>
<keyword evidence="7" id="KW-1185">Reference proteome</keyword>
<dbReference type="InterPro" id="IPR036388">
    <property type="entry name" value="WH-like_DNA-bd_sf"/>
</dbReference>
<dbReference type="Gene3D" id="1.10.10.10">
    <property type="entry name" value="Winged helix-like DNA-binding domain superfamily/Winged helix DNA-binding domain"/>
    <property type="match status" value="1"/>
</dbReference>
<evidence type="ECO:0000313" key="6">
    <source>
        <dbReference type="EMBL" id="QCD56703.1"/>
    </source>
</evidence>
<dbReference type="Gene3D" id="3.40.50.150">
    <property type="entry name" value="Vaccinia Virus protein VP39"/>
    <property type="match status" value="1"/>
</dbReference>
<keyword evidence="2" id="KW-0808">Transferase</keyword>
<reference evidence="6 7" key="1">
    <citation type="submission" date="2017-06" db="EMBL/GenBank/DDBJ databases">
        <title>Complete Genome Sequence of Streptomyces hawaiiensis NRRL 15010 and insights into acyldepsipeptides biosynthesis.</title>
        <authorList>
            <person name="Mariita R.M."/>
            <person name="Sello J.K."/>
        </authorList>
    </citation>
    <scope>NUCLEOTIDE SEQUENCE [LARGE SCALE GENOMIC DNA]</scope>
    <source>
        <strain evidence="6 7">ATCC 12236</strain>
    </source>
</reference>
<proteinExistence type="predicted"/>
<dbReference type="GO" id="GO:0032259">
    <property type="term" value="P:methylation"/>
    <property type="evidence" value="ECO:0007669"/>
    <property type="project" value="UniProtKB-KW"/>
</dbReference>
<evidence type="ECO:0000259" key="4">
    <source>
        <dbReference type="Pfam" id="PF00891"/>
    </source>
</evidence>
<dbReference type="InterPro" id="IPR001077">
    <property type="entry name" value="COMT_C"/>
</dbReference>
<dbReference type="InterPro" id="IPR029063">
    <property type="entry name" value="SAM-dependent_MTases_sf"/>
</dbReference>
<dbReference type="GO" id="GO:0046983">
    <property type="term" value="F:protein dimerization activity"/>
    <property type="evidence" value="ECO:0007669"/>
    <property type="project" value="InterPro"/>
</dbReference>
<feature type="domain" description="O-methyltransferase dimerisation" evidence="5">
    <location>
        <begin position="13"/>
        <end position="89"/>
    </location>
</feature>
<organism evidence="6 7">
    <name type="scientific">Streptomyces hawaiiensis</name>
    <dbReference type="NCBI Taxonomy" id="67305"/>
    <lineage>
        <taxon>Bacteria</taxon>
        <taxon>Bacillati</taxon>
        <taxon>Actinomycetota</taxon>
        <taxon>Actinomycetes</taxon>
        <taxon>Kitasatosporales</taxon>
        <taxon>Streptomycetaceae</taxon>
        <taxon>Streptomyces</taxon>
    </lineage>
</organism>
<keyword evidence="1" id="KW-0489">Methyltransferase</keyword>
<evidence type="ECO:0000256" key="2">
    <source>
        <dbReference type="ARBA" id="ARBA00022679"/>
    </source>
</evidence>
<dbReference type="Proteomes" id="UP000495940">
    <property type="component" value="Chromosome"/>
</dbReference>
<dbReference type="AlphaFoldDB" id="A0A6G5REY0"/>
<dbReference type="PROSITE" id="PS51683">
    <property type="entry name" value="SAM_OMT_II"/>
    <property type="match status" value="1"/>
</dbReference>
<name>A0A6G5REY0_9ACTN</name>
<keyword evidence="3" id="KW-0949">S-adenosyl-L-methionine</keyword>
<evidence type="ECO:0000256" key="1">
    <source>
        <dbReference type="ARBA" id="ARBA00022603"/>
    </source>
</evidence>
<dbReference type="SUPFAM" id="SSF46785">
    <property type="entry name" value="Winged helix' DNA-binding domain"/>
    <property type="match status" value="1"/>
</dbReference>
<dbReference type="SUPFAM" id="SSF53335">
    <property type="entry name" value="S-adenosyl-L-methionine-dependent methyltransferases"/>
    <property type="match status" value="1"/>
</dbReference>
<dbReference type="InterPro" id="IPR036390">
    <property type="entry name" value="WH_DNA-bd_sf"/>
</dbReference>
<dbReference type="PIRSF" id="PIRSF005739">
    <property type="entry name" value="O-mtase"/>
    <property type="match status" value="1"/>
</dbReference>
<evidence type="ECO:0000256" key="3">
    <source>
        <dbReference type="ARBA" id="ARBA00022691"/>
    </source>
</evidence>
<dbReference type="EMBL" id="CP021978">
    <property type="protein sequence ID" value="QCD56703.1"/>
    <property type="molecule type" value="Genomic_DNA"/>
</dbReference>
<feature type="domain" description="O-methyltransferase C-terminal" evidence="4">
    <location>
        <begin position="109"/>
        <end position="314"/>
    </location>
</feature>
<dbReference type="PANTHER" id="PTHR43712:SF2">
    <property type="entry name" value="O-METHYLTRANSFERASE CICE"/>
    <property type="match status" value="1"/>
</dbReference>
<gene>
    <name evidence="6" type="ORF">CEB94_18915</name>
</gene>
<accession>A0A6G5REY0</accession>
<dbReference type="GO" id="GO:0008171">
    <property type="term" value="F:O-methyltransferase activity"/>
    <property type="evidence" value="ECO:0007669"/>
    <property type="project" value="InterPro"/>
</dbReference>
<protein>
    <recommendedName>
        <fullName evidence="8">Methyltransferase</fullName>
    </recommendedName>
</protein>